<keyword evidence="17" id="KW-0968">Cytoplasmic vesicle</keyword>
<evidence type="ECO:0000256" key="5">
    <source>
        <dbReference type="ARBA" id="ARBA00005363"/>
    </source>
</evidence>
<gene>
    <name evidence="22" type="ORF">AMATHDRAFT_70700</name>
</gene>
<evidence type="ECO:0000256" key="7">
    <source>
        <dbReference type="ARBA" id="ARBA00022448"/>
    </source>
</evidence>
<feature type="signal peptide" evidence="20">
    <location>
        <begin position="1"/>
        <end position="21"/>
    </location>
</feature>
<dbReference type="GO" id="GO:0000139">
    <property type="term" value="C:Golgi membrane"/>
    <property type="evidence" value="ECO:0007669"/>
    <property type="project" value="UniProtKB-SubCell"/>
</dbReference>
<evidence type="ECO:0000256" key="18">
    <source>
        <dbReference type="SAM" id="MobiDB-lite"/>
    </source>
</evidence>
<reference evidence="22 23" key="1">
    <citation type="submission" date="2014-02" db="EMBL/GenBank/DDBJ databases">
        <title>Transposable element dynamics among asymbiotic and ectomycorrhizal Amanita fungi.</title>
        <authorList>
            <consortium name="DOE Joint Genome Institute"/>
            <person name="Hess J."/>
            <person name="Skrede I."/>
            <person name="Wolfe B."/>
            <person name="LaButti K."/>
            <person name="Ohm R.A."/>
            <person name="Grigoriev I.V."/>
            <person name="Pringle A."/>
        </authorList>
    </citation>
    <scope>NUCLEOTIDE SEQUENCE [LARGE SCALE GENOMIC DNA]</scope>
    <source>
        <strain evidence="22 23">SKay4041</strain>
    </source>
</reference>
<dbReference type="Gene3D" id="2.70.130.10">
    <property type="entry name" value="Mannose-6-phosphate receptor binding domain"/>
    <property type="match status" value="1"/>
</dbReference>
<keyword evidence="15 19" id="KW-0472">Membrane</keyword>
<evidence type="ECO:0000256" key="20">
    <source>
        <dbReference type="SAM" id="SignalP"/>
    </source>
</evidence>
<dbReference type="InterPro" id="IPR044865">
    <property type="entry name" value="MRH_dom"/>
</dbReference>
<dbReference type="PANTHER" id="PTHR15071">
    <property type="entry name" value="MANNOSE-6-PHOSPHATE RECEPTOR FAMILY MEMBER"/>
    <property type="match status" value="1"/>
</dbReference>
<protein>
    <recommendedName>
        <fullName evidence="6">Autophagy-related protein 27</fullName>
    </recommendedName>
</protein>
<keyword evidence="7" id="KW-0813">Transport</keyword>
<feature type="domain" description="MRH" evidence="21">
    <location>
        <begin position="24"/>
        <end position="173"/>
    </location>
</feature>
<keyword evidence="14" id="KW-0496">Mitochondrion</keyword>
<dbReference type="GO" id="GO:0010008">
    <property type="term" value="C:endosome membrane"/>
    <property type="evidence" value="ECO:0007669"/>
    <property type="project" value="UniProtKB-SubCell"/>
</dbReference>
<organism evidence="22 23">
    <name type="scientific">Amanita thiersii Skay4041</name>
    <dbReference type="NCBI Taxonomy" id="703135"/>
    <lineage>
        <taxon>Eukaryota</taxon>
        <taxon>Fungi</taxon>
        <taxon>Dikarya</taxon>
        <taxon>Basidiomycota</taxon>
        <taxon>Agaricomycotina</taxon>
        <taxon>Agaricomycetes</taxon>
        <taxon>Agaricomycetidae</taxon>
        <taxon>Agaricales</taxon>
        <taxon>Pluteineae</taxon>
        <taxon>Amanitaceae</taxon>
        <taxon>Amanita</taxon>
    </lineage>
</organism>
<keyword evidence="23" id="KW-1185">Reference proteome</keyword>
<comment type="subcellular location">
    <subcellularLocation>
        <location evidence="2">Cytoplasmic vesicle membrane</location>
        <topology evidence="2">Single-pass type I membrane protein</topology>
    </subcellularLocation>
    <subcellularLocation>
        <location evidence="4">Golgi apparatus membrane</location>
        <topology evidence="4">Single-pass type I membrane protein</topology>
    </subcellularLocation>
    <subcellularLocation>
        <location evidence="1">Mitochondrion membrane</location>
        <topology evidence="1">Single-pass membrane protein</topology>
    </subcellularLocation>
    <subcellularLocation>
        <location evidence="3">Preautophagosomal structure membrane</location>
        <topology evidence="3">Single-pass type I membrane protein</topology>
    </subcellularLocation>
</comment>
<dbReference type="SUPFAM" id="SSF50911">
    <property type="entry name" value="Mannose 6-phosphate receptor domain"/>
    <property type="match status" value="1"/>
</dbReference>
<feature type="chain" id="PRO_5012405616" description="Autophagy-related protein 27" evidence="20">
    <location>
        <begin position="22"/>
        <end position="391"/>
    </location>
</feature>
<sequence length="391" mass="43674">MRRLLTLFFLLLTQLSRLCSADDDPCTARRDGKFYDLNSLRASKDYELQTSGGQMLALNICGGILQDLFGSKDEDPSGFVRRGHGDFSIGKVNKTLSLVDSGPRLTFTEGSQCKTKSDQVIEQMRASSVIDFICDMTVFGTGKPRLVAQLPPDTEEAACAFYFEWRTHHACPTHESSLAWRIFTFLIVLILILLLAYTVLGTLYNRYVLRLRGFDQIPQFSIESMKYHGHEALDWIRDITSNLYESNQRNGDLPFRRPGGSPNTPNPFSHFTQSNPNPEFTRPQSNKTTSGQLDINPVSHQSQVQMQNNADRSQSELTAPQSPPPKSNREAAKQPALKEDQFMLGEDDEDIGQEMEPVNNVPSRPQPPPPASRSGDTGASIVRGKGDEVSR</sequence>
<dbReference type="PANTHER" id="PTHR15071:SF0">
    <property type="entry name" value="MANNOSE 6-PHOSPHATE RECEPTOR-LIKE PROTEIN 1"/>
    <property type="match status" value="1"/>
</dbReference>
<dbReference type="OrthoDB" id="4504960at2759"/>
<accession>A0A2A9NEA6</accession>
<dbReference type="Proteomes" id="UP000242287">
    <property type="component" value="Unassembled WGS sequence"/>
</dbReference>
<evidence type="ECO:0000256" key="10">
    <source>
        <dbReference type="ARBA" id="ARBA00022927"/>
    </source>
</evidence>
<dbReference type="InterPro" id="IPR018939">
    <property type="entry name" value="Autophagy-rel_prot_27"/>
</dbReference>
<dbReference type="InterPro" id="IPR009011">
    <property type="entry name" value="Man6P_isomerase_rcpt-bd_dom_sf"/>
</dbReference>
<evidence type="ECO:0000256" key="1">
    <source>
        <dbReference type="ARBA" id="ARBA00004304"/>
    </source>
</evidence>
<evidence type="ECO:0000256" key="19">
    <source>
        <dbReference type="SAM" id="Phobius"/>
    </source>
</evidence>
<keyword evidence="16" id="KW-1015">Disulfide bond</keyword>
<evidence type="ECO:0000256" key="16">
    <source>
        <dbReference type="ARBA" id="ARBA00023157"/>
    </source>
</evidence>
<evidence type="ECO:0000256" key="4">
    <source>
        <dbReference type="ARBA" id="ARBA00004614"/>
    </source>
</evidence>
<evidence type="ECO:0000313" key="23">
    <source>
        <dbReference type="Proteomes" id="UP000242287"/>
    </source>
</evidence>
<evidence type="ECO:0000256" key="15">
    <source>
        <dbReference type="ARBA" id="ARBA00023136"/>
    </source>
</evidence>
<evidence type="ECO:0000256" key="3">
    <source>
        <dbReference type="ARBA" id="ARBA00004472"/>
    </source>
</evidence>
<keyword evidence="12" id="KW-0072">Autophagy</keyword>
<feature type="compositionally biased region" description="Polar residues" evidence="18">
    <location>
        <begin position="261"/>
        <end position="320"/>
    </location>
</feature>
<keyword evidence="10" id="KW-0653">Protein transport</keyword>
<comment type="similarity">
    <text evidence="5">Belongs to the ATG27 family.</text>
</comment>
<dbReference type="EMBL" id="KZ302243">
    <property type="protein sequence ID" value="PFH46052.1"/>
    <property type="molecule type" value="Genomic_DNA"/>
</dbReference>
<dbReference type="GO" id="GO:0005770">
    <property type="term" value="C:late endosome"/>
    <property type="evidence" value="ECO:0007669"/>
    <property type="project" value="TreeGrafter"/>
</dbReference>
<evidence type="ECO:0000259" key="21">
    <source>
        <dbReference type="PROSITE" id="PS51914"/>
    </source>
</evidence>
<feature type="region of interest" description="Disordered" evidence="18">
    <location>
        <begin position="247"/>
        <end position="391"/>
    </location>
</feature>
<evidence type="ECO:0000256" key="8">
    <source>
        <dbReference type="ARBA" id="ARBA00022692"/>
    </source>
</evidence>
<proteinExistence type="inferred from homology"/>
<name>A0A2A9NEA6_9AGAR</name>
<dbReference type="Pfam" id="PF09451">
    <property type="entry name" value="ATG27"/>
    <property type="match status" value="1"/>
</dbReference>
<keyword evidence="9 20" id="KW-0732">Signal</keyword>
<evidence type="ECO:0000313" key="22">
    <source>
        <dbReference type="EMBL" id="PFH46052.1"/>
    </source>
</evidence>
<evidence type="ECO:0000256" key="14">
    <source>
        <dbReference type="ARBA" id="ARBA00023128"/>
    </source>
</evidence>
<dbReference type="AlphaFoldDB" id="A0A2A9NEA6"/>
<evidence type="ECO:0000256" key="12">
    <source>
        <dbReference type="ARBA" id="ARBA00023006"/>
    </source>
</evidence>
<keyword evidence="13" id="KW-0333">Golgi apparatus</keyword>
<evidence type="ECO:0000256" key="6">
    <source>
        <dbReference type="ARBA" id="ARBA00013776"/>
    </source>
</evidence>
<evidence type="ECO:0000256" key="9">
    <source>
        <dbReference type="ARBA" id="ARBA00022729"/>
    </source>
</evidence>
<keyword evidence="8 19" id="KW-0812">Transmembrane</keyword>
<feature type="compositionally biased region" description="Basic and acidic residues" evidence="18">
    <location>
        <begin position="327"/>
        <end position="341"/>
    </location>
</feature>
<feature type="transmembrane region" description="Helical" evidence="19">
    <location>
        <begin position="178"/>
        <end position="204"/>
    </location>
</feature>
<evidence type="ECO:0000256" key="11">
    <source>
        <dbReference type="ARBA" id="ARBA00022989"/>
    </source>
</evidence>
<keyword evidence="11 19" id="KW-1133">Transmembrane helix</keyword>
<dbReference type="GO" id="GO:0007034">
    <property type="term" value="P:vacuolar transport"/>
    <property type="evidence" value="ECO:0007669"/>
    <property type="project" value="TreeGrafter"/>
</dbReference>
<evidence type="ECO:0000256" key="2">
    <source>
        <dbReference type="ARBA" id="ARBA00004358"/>
    </source>
</evidence>
<evidence type="ECO:0000256" key="17">
    <source>
        <dbReference type="ARBA" id="ARBA00023329"/>
    </source>
</evidence>
<evidence type="ECO:0000256" key="13">
    <source>
        <dbReference type="ARBA" id="ARBA00023034"/>
    </source>
</evidence>
<dbReference type="PROSITE" id="PS51914">
    <property type="entry name" value="MRH"/>
    <property type="match status" value="1"/>
</dbReference>
<dbReference type="STRING" id="703135.A0A2A9NEA6"/>